<dbReference type="EMBL" id="VFRP01000009">
    <property type="protein sequence ID" value="TPE50690.1"/>
    <property type="molecule type" value="Genomic_DNA"/>
</dbReference>
<keyword evidence="8" id="KW-1185">Reference proteome</keyword>
<keyword evidence="2 4" id="KW-0238">DNA-binding</keyword>
<evidence type="ECO:0000256" key="1">
    <source>
        <dbReference type="ARBA" id="ARBA00022908"/>
    </source>
</evidence>
<dbReference type="Proteomes" id="UP000319255">
    <property type="component" value="Unassembled WGS sequence"/>
</dbReference>
<dbReference type="PROSITE" id="PS51900">
    <property type="entry name" value="CB"/>
    <property type="match status" value="1"/>
</dbReference>
<sequence>MPRLPMPSPWKHPKTGGYYLRVRVPSDLVESVGQTWVKRTLGTKDPAEAKLRFPPALMEMQRQWEALRNGPQPLNRQQVMALAGETYRELVGLGGQVAEGDAEVWQAMRTLYEHLHTAPQEARERFLGEHVDGLLRTHGLLPDEASRRAVMAEVVKASMLAAERGGAIAEGDFSPDEVVRRFPEMPASEPPKAPAGPSIAEVFEAWERDHKAAGGSEKTARDWRRMVENFATYQRGQGRSEAAGEATPQHVTAYANHLRHERKLAAKTINDKHLTALRTIYRHGKRVFMVEVNPAEDVAVRPDKLRVTRPKGFTDEEARAILRAARGVDKAPLRWVPWLGAFTGARVGELLQLRREDFREVDGIPFVRVTPEAGSVKTGRYRDVPLHPQLVEEGLLDFARSSKPGALFKRGDLSSVNRFVRDALGLKPGEAGPQPNHAWRHRFKTLGRGAGIDVKLIDAIQGHADSTASGGYGEWPLAALYRAMKGIPRVNL</sequence>
<evidence type="ECO:0000259" key="5">
    <source>
        <dbReference type="PROSITE" id="PS51898"/>
    </source>
</evidence>
<comment type="caution">
    <text evidence="7">The sequence shown here is derived from an EMBL/GenBank/DDBJ whole genome shotgun (WGS) entry which is preliminary data.</text>
</comment>
<dbReference type="Pfam" id="PF13495">
    <property type="entry name" value="Phage_int_SAM_4"/>
    <property type="match status" value="1"/>
</dbReference>
<dbReference type="PROSITE" id="PS51898">
    <property type="entry name" value="TYR_RECOMBINASE"/>
    <property type="match status" value="1"/>
</dbReference>
<dbReference type="InterPro" id="IPR010998">
    <property type="entry name" value="Integrase_recombinase_N"/>
</dbReference>
<dbReference type="InterPro" id="IPR011010">
    <property type="entry name" value="DNA_brk_join_enz"/>
</dbReference>
<organism evidence="7 8">
    <name type="scientific">Amaricoccus solimangrovi</name>
    <dbReference type="NCBI Taxonomy" id="2589815"/>
    <lineage>
        <taxon>Bacteria</taxon>
        <taxon>Pseudomonadati</taxon>
        <taxon>Pseudomonadota</taxon>
        <taxon>Alphaproteobacteria</taxon>
        <taxon>Rhodobacterales</taxon>
        <taxon>Paracoccaceae</taxon>
        <taxon>Amaricoccus</taxon>
    </lineage>
</organism>
<feature type="domain" description="Tyr recombinase" evidence="5">
    <location>
        <begin position="308"/>
        <end position="485"/>
    </location>
</feature>
<dbReference type="GO" id="GO:0003677">
    <property type="term" value="F:DNA binding"/>
    <property type="evidence" value="ECO:0007669"/>
    <property type="project" value="UniProtKB-UniRule"/>
</dbReference>
<dbReference type="InterPro" id="IPR050090">
    <property type="entry name" value="Tyrosine_recombinase_XerCD"/>
</dbReference>
<dbReference type="InterPro" id="IPR046668">
    <property type="entry name" value="DUF6538"/>
</dbReference>
<dbReference type="InterPro" id="IPR002104">
    <property type="entry name" value="Integrase_catalytic"/>
</dbReference>
<dbReference type="InterPro" id="IPR044068">
    <property type="entry name" value="CB"/>
</dbReference>
<protein>
    <submittedName>
        <fullName evidence="7">Integrase</fullName>
    </submittedName>
</protein>
<keyword evidence="3" id="KW-0233">DNA recombination</keyword>
<accession>A0A501WQQ0</accession>
<dbReference type="OrthoDB" id="7222937at2"/>
<gene>
    <name evidence="7" type="ORF">FJM51_10545</name>
</gene>
<dbReference type="GO" id="GO:0015074">
    <property type="term" value="P:DNA integration"/>
    <property type="evidence" value="ECO:0007669"/>
    <property type="project" value="UniProtKB-KW"/>
</dbReference>
<feature type="domain" description="Core-binding (CB)" evidence="6">
    <location>
        <begin position="197"/>
        <end position="285"/>
    </location>
</feature>
<evidence type="ECO:0000256" key="3">
    <source>
        <dbReference type="ARBA" id="ARBA00023172"/>
    </source>
</evidence>
<reference evidence="7 8" key="1">
    <citation type="submission" date="2019-06" db="EMBL/GenBank/DDBJ databases">
        <title>A novel bacterium of genus Amaricoccus, isolated from marine sediment.</title>
        <authorList>
            <person name="Huang H."/>
            <person name="Mo K."/>
            <person name="Hu Y."/>
        </authorList>
    </citation>
    <scope>NUCLEOTIDE SEQUENCE [LARGE SCALE GENOMIC DNA]</scope>
    <source>
        <strain evidence="7 8">HB172011</strain>
    </source>
</reference>
<evidence type="ECO:0000313" key="7">
    <source>
        <dbReference type="EMBL" id="TPE50690.1"/>
    </source>
</evidence>
<dbReference type="GO" id="GO:0006310">
    <property type="term" value="P:DNA recombination"/>
    <property type="evidence" value="ECO:0007669"/>
    <property type="project" value="UniProtKB-KW"/>
</dbReference>
<name>A0A501WQQ0_9RHOB</name>
<dbReference type="SUPFAM" id="SSF56349">
    <property type="entry name" value="DNA breaking-rejoining enzymes"/>
    <property type="match status" value="1"/>
</dbReference>
<evidence type="ECO:0000256" key="4">
    <source>
        <dbReference type="PROSITE-ProRule" id="PRU01248"/>
    </source>
</evidence>
<dbReference type="Pfam" id="PF20172">
    <property type="entry name" value="DUF6538"/>
    <property type="match status" value="1"/>
</dbReference>
<evidence type="ECO:0000259" key="6">
    <source>
        <dbReference type="PROSITE" id="PS51900"/>
    </source>
</evidence>
<keyword evidence="1" id="KW-0229">DNA integration</keyword>
<evidence type="ECO:0000256" key="2">
    <source>
        <dbReference type="ARBA" id="ARBA00023125"/>
    </source>
</evidence>
<dbReference type="PANTHER" id="PTHR30349">
    <property type="entry name" value="PHAGE INTEGRASE-RELATED"/>
    <property type="match status" value="1"/>
</dbReference>
<dbReference type="InterPro" id="IPR004107">
    <property type="entry name" value="Integrase_SAM-like_N"/>
</dbReference>
<evidence type="ECO:0000313" key="8">
    <source>
        <dbReference type="Proteomes" id="UP000319255"/>
    </source>
</evidence>
<dbReference type="Gene3D" id="1.10.150.130">
    <property type="match status" value="1"/>
</dbReference>
<dbReference type="Gene3D" id="1.10.443.10">
    <property type="entry name" value="Intergrase catalytic core"/>
    <property type="match status" value="1"/>
</dbReference>
<dbReference type="AlphaFoldDB" id="A0A501WQQ0"/>
<proteinExistence type="predicted"/>
<dbReference type="InterPro" id="IPR013762">
    <property type="entry name" value="Integrase-like_cat_sf"/>
</dbReference>